<evidence type="ECO:0000256" key="1">
    <source>
        <dbReference type="SAM" id="MobiDB-lite"/>
    </source>
</evidence>
<feature type="region of interest" description="Disordered" evidence="1">
    <location>
        <begin position="1"/>
        <end position="45"/>
    </location>
</feature>
<organism evidence="2 3">
    <name type="scientific">Spirosoma flavum</name>
    <dbReference type="NCBI Taxonomy" id="2048557"/>
    <lineage>
        <taxon>Bacteria</taxon>
        <taxon>Pseudomonadati</taxon>
        <taxon>Bacteroidota</taxon>
        <taxon>Cytophagia</taxon>
        <taxon>Cytophagales</taxon>
        <taxon>Cytophagaceae</taxon>
        <taxon>Spirosoma</taxon>
    </lineage>
</organism>
<sequence length="45" mass="4710">MTDQPLLSSRKKAPSVKGNGVGSATAGMDAFSQRRTEGDMTTRPA</sequence>
<evidence type="ECO:0000313" key="2">
    <source>
        <dbReference type="EMBL" id="MFD2935312.1"/>
    </source>
</evidence>
<name>A0ABW6AJE6_9BACT</name>
<protein>
    <submittedName>
        <fullName evidence="2">Uncharacterized protein</fullName>
    </submittedName>
</protein>
<dbReference type="RefSeq" id="WP_381502976.1">
    <property type="nucleotide sequence ID" value="NZ_JBHUOM010000012.1"/>
</dbReference>
<proteinExistence type="predicted"/>
<gene>
    <name evidence="2" type="ORF">ACFS25_16100</name>
</gene>
<dbReference type="EMBL" id="JBHUOM010000012">
    <property type="protein sequence ID" value="MFD2935312.1"/>
    <property type="molecule type" value="Genomic_DNA"/>
</dbReference>
<reference evidence="3" key="1">
    <citation type="journal article" date="2019" name="Int. J. Syst. Evol. Microbiol.">
        <title>The Global Catalogue of Microorganisms (GCM) 10K type strain sequencing project: providing services to taxonomists for standard genome sequencing and annotation.</title>
        <authorList>
            <consortium name="The Broad Institute Genomics Platform"/>
            <consortium name="The Broad Institute Genome Sequencing Center for Infectious Disease"/>
            <person name="Wu L."/>
            <person name="Ma J."/>
        </authorList>
    </citation>
    <scope>NUCLEOTIDE SEQUENCE [LARGE SCALE GENOMIC DNA]</scope>
    <source>
        <strain evidence="3">KCTC 52490</strain>
    </source>
</reference>
<keyword evidence="3" id="KW-1185">Reference proteome</keyword>
<dbReference type="Proteomes" id="UP001597512">
    <property type="component" value="Unassembled WGS sequence"/>
</dbReference>
<comment type="caution">
    <text evidence="2">The sequence shown here is derived from an EMBL/GenBank/DDBJ whole genome shotgun (WGS) entry which is preliminary data.</text>
</comment>
<feature type="compositionally biased region" description="Basic and acidic residues" evidence="1">
    <location>
        <begin position="32"/>
        <end position="45"/>
    </location>
</feature>
<evidence type="ECO:0000313" key="3">
    <source>
        <dbReference type="Proteomes" id="UP001597512"/>
    </source>
</evidence>
<accession>A0ABW6AJE6</accession>